<dbReference type="EC" id="1.18.1.-" evidence="9"/>
<feature type="binding site" evidence="9">
    <location>
        <begin position="535"/>
        <end position="536"/>
    </location>
    <ligand>
        <name>NADP(+)</name>
        <dbReference type="ChEBI" id="CHEBI:58349"/>
    </ligand>
</feature>
<dbReference type="CTD" id="27158"/>
<dbReference type="InterPro" id="IPR008254">
    <property type="entry name" value="Flavodoxin/NO_synth"/>
</dbReference>
<comment type="subunit">
    <text evidence="9">Interacts with CIAPIN1; as part of the cytosolic iron-sulfur (Fe-S) protein assembly (CIA) machinery.</text>
</comment>
<dbReference type="Pfam" id="PF00175">
    <property type="entry name" value="NAD_binding_1"/>
    <property type="match status" value="1"/>
</dbReference>
<dbReference type="KEGG" id="pmrn:116955324"/>
<feature type="binding site" evidence="9">
    <location>
        <begin position="67"/>
        <end position="70"/>
    </location>
    <ligand>
        <name>FMN</name>
        <dbReference type="ChEBI" id="CHEBI:58210"/>
    </ligand>
</feature>
<evidence type="ECO:0000259" key="11">
    <source>
        <dbReference type="PROSITE" id="PS50902"/>
    </source>
</evidence>
<reference evidence="14" key="1">
    <citation type="submission" date="2025-08" db="UniProtKB">
        <authorList>
            <consortium name="RefSeq"/>
        </authorList>
    </citation>
    <scope>IDENTIFICATION</scope>
    <source>
        <tissue evidence="14">Sperm</tissue>
    </source>
</reference>
<dbReference type="GO" id="GO:0160246">
    <property type="term" value="F:NADPH-iron-sulfur [2Fe-2S] protein oxidoreductase activity"/>
    <property type="evidence" value="ECO:0007669"/>
    <property type="project" value="InterPro"/>
</dbReference>
<evidence type="ECO:0000256" key="9">
    <source>
        <dbReference type="HAMAP-Rule" id="MF_03178"/>
    </source>
</evidence>
<evidence type="ECO:0000256" key="5">
    <source>
        <dbReference type="ARBA" id="ARBA00022643"/>
    </source>
</evidence>
<keyword evidence="6 9" id="KW-0274">FAD</keyword>
<evidence type="ECO:0000256" key="1">
    <source>
        <dbReference type="ARBA" id="ARBA00001917"/>
    </source>
</evidence>
<dbReference type="HAMAP" id="MF_03178">
    <property type="entry name" value="NDOR1"/>
    <property type="match status" value="1"/>
</dbReference>
<dbReference type="PRINTS" id="PR00369">
    <property type="entry name" value="FLAVODOXIN"/>
</dbReference>
<dbReference type="PROSITE" id="PS50902">
    <property type="entry name" value="FLAVODOXIN_LIKE"/>
    <property type="match status" value="1"/>
</dbReference>
<dbReference type="InterPro" id="IPR023173">
    <property type="entry name" value="NADPH_Cyt_P450_Rdtase_alpha"/>
</dbReference>
<keyword evidence="13" id="KW-1185">Reference proteome</keyword>
<evidence type="ECO:0000256" key="3">
    <source>
        <dbReference type="ARBA" id="ARBA00022490"/>
    </source>
</evidence>
<dbReference type="GO" id="GO:0016651">
    <property type="term" value="F:oxidoreductase activity, acting on NAD(P)H"/>
    <property type="evidence" value="ECO:0007669"/>
    <property type="project" value="UniProtKB-UniRule"/>
</dbReference>
<feature type="binding site" evidence="9">
    <location>
        <begin position="401"/>
        <end position="404"/>
    </location>
    <ligand>
        <name>FAD</name>
        <dbReference type="ChEBI" id="CHEBI:57692"/>
    </ligand>
</feature>
<feature type="binding site" evidence="9">
    <location>
        <begin position="435"/>
        <end position="438"/>
    </location>
    <ligand>
        <name>FAD</name>
        <dbReference type="ChEBI" id="CHEBI:57692"/>
    </ligand>
</feature>
<comment type="cofactor">
    <cofactor evidence="2 9">
        <name>FAD</name>
        <dbReference type="ChEBI" id="CHEBI:57692"/>
    </cofactor>
</comment>
<dbReference type="InterPro" id="IPR028879">
    <property type="entry name" value="NDOR1"/>
</dbReference>
<comment type="similarity">
    <text evidence="9">Belongs to the NADPH-dependent diflavin oxidoreductase NDOR1 family.</text>
</comment>
<dbReference type="GO" id="GO:0010181">
    <property type="term" value="F:FMN binding"/>
    <property type="evidence" value="ECO:0007669"/>
    <property type="project" value="UniProtKB-UniRule"/>
</dbReference>
<dbReference type="Gene3D" id="2.40.30.10">
    <property type="entry name" value="Translation factors"/>
    <property type="match status" value="1"/>
</dbReference>
<dbReference type="RefSeq" id="XP_032832235.1">
    <property type="nucleotide sequence ID" value="XM_032976344.1"/>
</dbReference>
<dbReference type="InterPro" id="IPR003097">
    <property type="entry name" value="CysJ-like_FAD-binding"/>
</dbReference>
<evidence type="ECO:0000256" key="7">
    <source>
        <dbReference type="ARBA" id="ARBA00022857"/>
    </source>
</evidence>
<evidence type="ECO:0000256" key="4">
    <source>
        <dbReference type="ARBA" id="ARBA00022630"/>
    </source>
</evidence>
<name>A0AAJ7XFB1_PETMA</name>
<comment type="caution">
    <text evidence="9">Lacks conserved residue(s) required for the propagation of feature annotation.</text>
</comment>
<feature type="domain" description="Flavodoxin-like" evidence="11">
    <location>
        <begin position="14"/>
        <end position="158"/>
    </location>
</feature>
<dbReference type="Gene3D" id="3.40.50.360">
    <property type="match status" value="1"/>
</dbReference>
<evidence type="ECO:0000256" key="8">
    <source>
        <dbReference type="ARBA" id="ARBA00023002"/>
    </source>
</evidence>
<evidence type="ECO:0000256" key="2">
    <source>
        <dbReference type="ARBA" id="ARBA00001974"/>
    </source>
</evidence>
<dbReference type="PRINTS" id="PR00371">
    <property type="entry name" value="FPNCR"/>
</dbReference>
<keyword evidence="3 9" id="KW-0963">Cytoplasm</keyword>
<dbReference type="GO" id="GO:0005634">
    <property type="term" value="C:nucleus"/>
    <property type="evidence" value="ECO:0007669"/>
    <property type="project" value="UniProtKB-ARBA"/>
</dbReference>
<accession>A0AAJ7XFB1</accession>
<dbReference type="InterPro" id="IPR001433">
    <property type="entry name" value="OxRdtase_FAD/NAD-bd"/>
</dbReference>
<dbReference type="InterPro" id="IPR017938">
    <property type="entry name" value="Riboflavin_synthase-like_b-brl"/>
</dbReference>
<evidence type="ECO:0000256" key="10">
    <source>
        <dbReference type="SAM" id="MobiDB-lite"/>
    </source>
</evidence>
<dbReference type="SUPFAM" id="SSF52218">
    <property type="entry name" value="Flavoproteins"/>
    <property type="match status" value="1"/>
</dbReference>
<dbReference type="PROSITE" id="PS51384">
    <property type="entry name" value="FAD_FR"/>
    <property type="match status" value="1"/>
</dbReference>
<dbReference type="Proteomes" id="UP001318040">
    <property type="component" value="Chromosome 59"/>
</dbReference>
<dbReference type="Pfam" id="PF00667">
    <property type="entry name" value="FAD_binding_1"/>
    <property type="match status" value="1"/>
</dbReference>
<dbReference type="InterPro" id="IPR039261">
    <property type="entry name" value="FNR_nucleotide-bd"/>
</dbReference>
<evidence type="ECO:0000256" key="6">
    <source>
        <dbReference type="ARBA" id="ARBA00022827"/>
    </source>
</evidence>
<dbReference type="InterPro" id="IPR017927">
    <property type="entry name" value="FAD-bd_FR_type"/>
</dbReference>
<comment type="similarity">
    <text evidence="9">In the N-terminal section; belongs to the flavodoxin family.</text>
</comment>
<feature type="compositionally biased region" description="Low complexity" evidence="10">
    <location>
        <begin position="193"/>
        <end position="220"/>
    </location>
</feature>
<dbReference type="Gene3D" id="1.20.990.10">
    <property type="entry name" value="NADPH-cytochrome p450 Reductase, Chain A, domain 3"/>
    <property type="match status" value="1"/>
</dbReference>
<feature type="binding site" evidence="9">
    <location>
        <position position="140"/>
    </location>
    <ligand>
        <name>FMN</name>
        <dbReference type="ChEBI" id="CHEBI:58210"/>
    </ligand>
</feature>
<dbReference type="SUPFAM" id="SSF63380">
    <property type="entry name" value="Riboflavin synthase domain-like"/>
    <property type="match status" value="1"/>
</dbReference>
<dbReference type="InterPro" id="IPR029039">
    <property type="entry name" value="Flavoprotein-like_sf"/>
</dbReference>
<evidence type="ECO:0000259" key="12">
    <source>
        <dbReference type="PROSITE" id="PS51384"/>
    </source>
</evidence>
<dbReference type="InterPro" id="IPR001094">
    <property type="entry name" value="Flavdoxin-like"/>
</dbReference>
<keyword evidence="8 9" id="KW-0560">Oxidoreductase</keyword>
<comment type="catalytic activity">
    <reaction evidence="9">
        <text>2 oxidized [2Fe-2S]-[protein] + NADPH = 2 reduced [2Fe-2S]-[protein] + NADP(+) + H(+)</text>
        <dbReference type="Rhea" id="RHEA:67716"/>
        <dbReference type="Rhea" id="RHEA-COMP:17327"/>
        <dbReference type="Rhea" id="RHEA-COMP:17328"/>
        <dbReference type="ChEBI" id="CHEBI:15378"/>
        <dbReference type="ChEBI" id="CHEBI:33737"/>
        <dbReference type="ChEBI" id="CHEBI:33738"/>
        <dbReference type="ChEBI" id="CHEBI:57783"/>
        <dbReference type="ChEBI" id="CHEBI:58349"/>
    </reaction>
</comment>
<dbReference type="AlphaFoldDB" id="A0AAJ7XFB1"/>
<evidence type="ECO:0000313" key="14">
    <source>
        <dbReference type="RefSeq" id="XP_032832235.1"/>
    </source>
</evidence>
<feature type="region of interest" description="Disordered" evidence="10">
    <location>
        <begin position="191"/>
        <end position="221"/>
    </location>
</feature>
<dbReference type="PANTHER" id="PTHR19384:SF10">
    <property type="entry name" value="NADPH-DEPENDENT DIFLAVIN OXIDOREDUCTASE 1"/>
    <property type="match status" value="1"/>
</dbReference>
<dbReference type="PANTHER" id="PTHR19384">
    <property type="entry name" value="NITRIC OXIDE SYNTHASE-RELATED"/>
    <property type="match status" value="1"/>
</dbReference>
<keyword evidence="7 9" id="KW-0521">NADP</keyword>
<evidence type="ECO:0000313" key="13">
    <source>
        <dbReference type="Proteomes" id="UP001318040"/>
    </source>
</evidence>
<dbReference type="GO" id="GO:0005829">
    <property type="term" value="C:cytosol"/>
    <property type="evidence" value="ECO:0007669"/>
    <property type="project" value="TreeGrafter"/>
</dbReference>
<dbReference type="FunFam" id="3.40.50.80:FF:000032">
    <property type="entry name" value="NADPH-dependent diflavin oxidoreductase 1"/>
    <property type="match status" value="1"/>
</dbReference>
<comment type="subcellular location">
    <subcellularLocation>
        <location evidence="9">Cytoplasm</location>
        <location evidence="9">Perinuclear region</location>
    </subcellularLocation>
    <text evidence="9">Concentrated in perinuclear structure.</text>
</comment>
<dbReference type="InterPro" id="IPR001709">
    <property type="entry name" value="Flavoprot_Pyr_Nucl_cyt_Rdtase"/>
</dbReference>
<dbReference type="SUPFAM" id="SSF52343">
    <property type="entry name" value="Ferredoxin reductase-like, C-terminal NADP-linked domain"/>
    <property type="match status" value="1"/>
</dbReference>
<dbReference type="Gene3D" id="3.40.50.80">
    <property type="entry name" value="Nucleotide-binding domain of ferredoxin-NADP reductase (FNR) module"/>
    <property type="match status" value="1"/>
</dbReference>
<dbReference type="Pfam" id="PF00258">
    <property type="entry name" value="Flavodoxin_1"/>
    <property type="match status" value="1"/>
</dbReference>
<feature type="domain" description="FAD-binding FR-type" evidence="12">
    <location>
        <begin position="225"/>
        <end position="467"/>
    </location>
</feature>
<dbReference type="FunFam" id="3.40.50.360:FF:000015">
    <property type="entry name" value="NADPH-dependent diflavin oxidoreductase 1"/>
    <property type="match status" value="1"/>
</dbReference>
<protein>
    <recommendedName>
        <fullName evidence="9">NADPH-dependent diflavin oxidoreductase 1</fullName>
        <ecNumber evidence="9">1.18.1.-</ecNumber>
    </recommendedName>
    <alternativeName>
        <fullName evidence="9">NADPH-dependent FMN and FAD-containing oxidoreductase</fullName>
    </alternativeName>
</protein>
<feature type="binding site" evidence="9">
    <location>
        <begin position="105"/>
        <end position="114"/>
    </location>
    <ligand>
        <name>FMN</name>
        <dbReference type="ChEBI" id="CHEBI:58210"/>
    </ligand>
</feature>
<dbReference type="GO" id="GO:0048471">
    <property type="term" value="C:perinuclear region of cytoplasm"/>
    <property type="evidence" value="ECO:0007669"/>
    <property type="project" value="UniProtKB-SubCell"/>
</dbReference>
<comment type="cofactor">
    <cofactor evidence="1 9">
        <name>FMN</name>
        <dbReference type="ChEBI" id="CHEBI:58210"/>
    </cofactor>
</comment>
<gene>
    <name evidence="9 14" type="primary">NDOR1</name>
</gene>
<feature type="binding site" evidence="9">
    <location>
        <position position="369"/>
    </location>
    <ligand>
        <name>FAD</name>
        <dbReference type="ChEBI" id="CHEBI:57692"/>
    </ligand>
</feature>
<sequence>MADHDNDHRQRRRLAVLYGSQSGTAQDVAEQLWGDARRRRFDCHLSALDDYAVAGLVYEPLVVFVCSTTGDGDPPDNMKTFWRFIFRKALPANSLAHTWFAVLGLGDSSYAKFNFVAKKLHKRLLQLGGRPIASPGLADEQHELGADAVVDPWVSALWRDVLREFPLLDGEEAIPDDARLPPRYRVDFVEPSGEAQADGDARAGGDTPADGVADAADAVPGPSPLRPFPARVIANERVTSAGHFQDVRLIRLDVAGSGLRFRAGDVAMVQPPSPGEAVAAVCHLLRLDPERHFYVTANHPGLPAPPSPSPCSVRRLLERRLCVTAVPRRSAFRALARLAAPGGAERERLAELSAAAGLDDLYAYCHRPRRTVLEVLQDFPETAARLSLDDLLDLVPPIQPRAFSIANSPQAHPDEVHILVAVVTYRTRMFAPRRGLCSTWLASLDPGKGQETPRVPLWVKRGALPPPSPAAPLIAVAPGTGVAPFRALLQERFAGGHAGNVLFFGCRNRSGDFYFREEWEEAESRGDLQLITAFSRDQEEKVFVQHRMREEGALVWHLLHDKGGCLYIAGNSKSMPSGALDALEWIAATYGGLGDVEAQAFVSELEKTRRLQWETWS</sequence>
<dbReference type="GO" id="GO:0050661">
    <property type="term" value="F:NADP binding"/>
    <property type="evidence" value="ECO:0007669"/>
    <property type="project" value="UniProtKB-UniRule"/>
</dbReference>
<dbReference type="GO" id="GO:0016226">
    <property type="term" value="P:iron-sulfur cluster assembly"/>
    <property type="evidence" value="ECO:0007669"/>
    <property type="project" value="UniProtKB-UniRule"/>
</dbReference>
<keyword evidence="4 9" id="KW-0285">Flavoprotein</keyword>
<organism evidence="13 14">
    <name type="scientific">Petromyzon marinus</name>
    <name type="common">Sea lamprey</name>
    <dbReference type="NCBI Taxonomy" id="7757"/>
    <lineage>
        <taxon>Eukaryota</taxon>
        <taxon>Metazoa</taxon>
        <taxon>Chordata</taxon>
        <taxon>Craniata</taxon>
        <taxon>Vertebrata</taxon>
        <taxon>Cyclostomata</taxon>
        <taxon>Hyperoartia</taxon>
        <taxon>Petromyzontiformes</taxon>
        <taxon>Petromyzontidae</taxon>
        <taxon>Petromyzon</taxon>
    </lineage>
</organism>
<dbReference type="GO" id="GO:0050660">
    <property type="term" value="F:flavin adenine dinucleotide binding"/>
    <property type="evidence" value="ECO:0007669"/>
    <property type="project" value="UniProtKB-UniRule"/>
</dbReference>
<keyword evidence="5 9" id="KW-0288">FMN</keyword>
<feature type="binding site" evidence="9">
    <location>
        <position position="616"/>
    </location>
    <ligand>
        <name>FAD</name>
        <dbReference type="ChEBI" id="CHEBI:57692"/>
    </ligand>
</feature>
<comment type="similarity">
    <text evidence="9">In the C-terminal section; belongs to the flavoprotein pyridine nucleotide cytochrome reductase family.</text>
</comment>
<proteinExistence type="inferred from homology"/>
<feature type="binding site" evidence="9">
    <location>
        <position position="480"/>
    </location>
    <ligand>
        <name>NADP(+)</name>
        <dbReference type="ChEBI" id="CHEBI:58349"/>
    </ligand>
</feature>
<feature type="binding site" evidence="9">
    <location>
        <begin position="20"/>
        <end position="25"/>
    </location>
    <ligand>
        <name>FMN</name>
        <dbReference type="ChEBI" id="CHEBI:58210"/>
    </ligand>
</feature>
<comment type="function">
    <text evidence="9">NADPH-dependent reductase which is a central component of the cytosolic iron-sulfur (Fe-S) protein assembly (CIA) machinery. Transfers electrons from NADPH via its FAD and FMN prosthetic groups to the [2Fe-2S] cluster of CIAPIN1, another key component of the CIA machinery. In turn, this reduced cluster provides electrons for assembly of cytosolic iron-sulfur cluster proteins. It can also reduce the [2Fe-2S] cluster of CISD1 and activate this protein implicated in Fe/S cluster repair.</text>
</comment>